<feature type="signal peptide" evidence="2">
    <location>
        <begin position="1"/>
        <end position="34"/>
    </location>
</feature>
<dbReference type="Gene3D" id="2.70.240.10">
    <property type="entry name" value="Leukocidin/porin MspA"/>
    <property type="match status" value="1"/>
</dbReference>
<dbReference type="SMART" id="SM00458">
    <property type="entry name" value="RICIN"/>
    <property type="match status" value="1"/>
</dbReference>
<keyword evidence="2" id="KW-0732">Signal</keyword>
<sequence>MPPSCIKRQKPKKKTRYKKTLLASLLLPSINITASIHNNIPFEEMIIQHGNLSRLGQRLKEQIKNKTPYNGLPFQLIYINAASSLTEQQKREIRQLLNTSHIIILDGTDSTPETIQATSIAIGGVGLSSPVIMIRPQKGAFPEYKHIVIPDTVLELNPQALNRLANESYRLLSTWRPAQHHARSARLAKSRWRPEATISIEQRYINLSCMVGSKFESRQSNEPEWTEGKTDACNRSASLSLNYTVDLIRSIPTHTAGTQDLKYLRITIDPENSGGTGWHLVNTPTHKHTWFESWANRETWFGPIADHYQIAIHSLDPDVHLYNAIPDNQPRETRITHRSSLQVGVMGQVIFQHPALADQDQENLDHEEMPADENEPDNDGSSVDDSASFYTAPEPDIALLEDVESDHDPNDATVIGETAGPSHDGGYLPQREPAAASYEAHDSTHPALHTQEPSHISEPGTPDPLDTKTILQDWKKIIDQSDVLKEQQKIQLYVRIIEEVTQDRGNPLENVNRRVYWLLGRKEDRYPTILQAFTQNPLGFMFDSKSRPSFPTDSPPLIYAKIILQDWDKIINQSDLLSQPQKQQLYDRIFEEMHLDSGNPQDNQNRREYWFFGRRKDRYPEILQAFNQNPHDFLFDSNSRPSFSLATPIPEPSASEPSTISYPHPVPVIEIADTERSEYHHNLSQIYPSPGKPEKTLVDSLFNTWRDIINDTDVLTDTQKSDLLKYILLNVYKSTNNQLEDISRREYWLIGLSPQYSEAILTAFAENPEGFKYGDMRPVLPATSKLYQRRLYRHQTDLMSAFSYSSIRSLQYNNYEYAVINQSKAGLTDTAKWVWTRDFQRTGQHWRSHVTCPLWCQDWFFKDSAFSPAAYAHFTPGFSATFMVPASKQNTSSFIFSATVKPVALGGRVNYRFLFQEYSPWSQSGDTQTVSQLLTVKWGSPIFHPEAPVTLKIQHQNRCLNVRENSYHDGSQVNLYKCRNLNSQLWGHDDSFRLKPHSAPGQCLTRNDNNALVLHSCTYAENQKWYWNHDRLMNSQGCYLSMISDDTLSTDCDEGKSSRWSLKIPPKDSHNTLLISPL</sequence>
<feature type="region of interest" description="Disordered" evidence="1">
    <location>
        <begin position="406"/>
        <end position="465"/>
    </location>
</feature>
<dbReference type="EMBL" id="BAABFL010000449">
    <property type="protein sequence ID" value="GAA4651348.1"/>
    <property type="molecule type" value="Genomic_DNA"/>
</dbReference>
<feature type="compositionally biased region" description="Polar residues" evidence="1">
    <location>
        <begin position="379"/>
        <end position="389"/>
    </location>
</feature>
<feature type="chain" id="PRO_5046415140" description="Ricin B lectin domain-containing protein" evidence="2">
    <location>
        <begin position="35"/>
        <end position="1078"/>
    </location>
</feature>
<dbReference type="Pfam" id="PF00652">
    <property type="entry name" value="Ricin_B_lectin"/>
    <property type="match status" value="1"/>
</dbReference>
<dbReference type="RefSeq" id="WP_345197709.1">
    <property type="nucleotide sequence ID" value="NZ_BAABFL010000449.1"/>
</dbReference>
<feature type="domain" description="Ricin B lectin" evidence="3">
    <location>
        <begin position="947"/>
        <end position="1063"/>
    </location>
</feature>
<evidence type="ECO:0000259" key="3">
    <source>
        <dbReference type="SMART" id="SM00458"/>
    </source>
</evidence>
<evidence type="ECO:0000313" key="5">
    <source>
        <dbReference type="Proteomes" id="UP001500604"/>
    </source>
</evidence>
<gene>
    <name evidence="4" type="ORF">GCM10023116_36320</name>
</gene>
<dbReference type="InterPro" id="IPR035992">
    <property type="entry name" value="Ricin_B-like_lectins"/>
</dbReference>
<dbReference type="InterPro" id="IPR000772">
    <property type="entry name" value="Ricin_B_lectin"/>
</dbReference>
<accession>A0ABP8V512</accession>
<dbReference type="Gene3D" id="2.70.240.20">
    <property type="entry name" value="Leukocidin/Hemolysin toxin, cytolysin domain"/>
    <property type="match status" value="1"/>
</dbReference>
<feature type="region of interest" description="Disordered" evidence="1">
    <location>
        <begin position="366"/>
        <end position="389"/>
    </location>
</feature>
<protein>
    <recommendedName>
        <fullName evidence="3">Ricin B lectin domain-containing protein</fullName>
    </recommendedName>
</protein>
<dbReference type="Proteomes" id="UP001500604">
    <property type="component" value="Unassembled WGS sequence"/>
</dbReference>
<proteinExistence type="predicted"/>
<dbReference type="PROSITE" id="PS50231">
    <property type="entry name" value="RICIN_B_LECTIN"/>
    <property type="match status" value="1"/>
</dbReference>
<comment type="caution">
    <text evidence="4">The sequence shown here is derived from an EMBL/GenBank/DDBJ whole genome shotgun (WGS) entry which is preliminary data.</text>
</comment>
<organism evidence="4 5">
    <name type="scientific">Kistimonas scapharcae</name>
    <dbReference type="NCBI Taxonomy" id="1036133"/>
    <lineage>
        <taxon>Bacteria</taxon>
        <taxon>Pseudomonadati</taxon>
        <taxon>Pseudomonadota</taxon>
        <taxon>Gammaproteobacteria</taxon>
        <taxon>Oceanospirillales</taxon>
        <taxon>Endozoicomonadaceae</taxon>
        <taxon>Kistimonas</taxon>
    </lineage>
</organism>
<evidence type="ECO:0000256" key="2">
    <source>
        <dbReference type="SAM" id="SignalP"/>
    </source>
</evidence>
<keyword evidence="5" id="KW-1185">Reference proteome</keyword>
<evidence type="ECO:0000256" key="1">
    <source>
        <dbReference type="SAM" id="MobiDB-lite"/>
    </source>
</evidence>
<name>A0ABP8V512_9GAMM</name>
<evidence type="ECO:0000313" key="4">
    <source>
        <dbReference type="EMBL" id="GAA4651348.1"/>
    </source>
</evidence>
<dbReference type="SUPFAM" id="SSF50370">
    <property type="entry name" value="Ricin B-like lectins"/>
    <property type="match status" value="1"/>
</dbReference>
<reference evidence="5" key="1">
    <citation type="journal article" date="2019" name="Int. J. Syst. Evol. Microbiol.">
        <title>The Global Catalogue of Microorganisms (GCM) 10K type strain sequencing project: providing services to taxonomists for standard genome sequencing and annotation.</title>
        <authorList>
            <consortium name="The Broad Institute Genomics Platform"/>
            <consortium name="The Broad Institute Genome Sequencing Center for Infectious Disease"/>
            <person name="Wu L."/>
            <person name="Ma J."/>
        </authorList>
    </citation>
    <scope>NUCLEOTIDE SEQUENCE [LARGE SCALE GENOMIC DNA]</scope>
    <source>
        <strain evidence="5">JCM 17805</strain>
    </source>
</reference>